<dbReference type="EMBL" id="JAFCMP010000008">
    <property type="protein sequence ID" value="KAG5192289.1"/>
    <property type="molecule type" value="Genomic_DNA"/>
</dbReference>
<dbReference type="AlphaFoldDB" id="A0A835ZK11"/>
<sequence>IQSNLTTKVLGFRKEDQRVNVYYAACLAHPTRGRTQLIRKHQSMQQLEDIFIKPRTHTGVGYYSNQHQQQ</sequence>
<gene>
    <name evidence="1" type="ORF">JKP88DRAFT_142729</name>
</gene>
<accession>A0A835ZK11</accession>
<evidence type="ECO:0000313" key="1">
    <source>
        <dbReference type="EMBL" id="KAG5192289.1"/>
    </source>
</evidence>
<protein>
    <submittedName>
        <fullName evidence="1">Uncharacterized protein</fullName>
    </submittedName>
</protein>
<keyword evidence="2" id="KW-1185">Reference proteome</keyword>
<organism evidence="1 2">
    <name type="scientific">Tribonema minus</name>
    <dbReference type="NCBI Taxonomy" id="303371"/>
    <lineage>
        <taxon>Eukaryota</taxon>
        <taxon>Sar</taxon>
        <taxon>Stramenopiles</taxon>
        <taxon>Ochrophyta</taxon>
        <taxon>PX clade</taxon>
        <taxon>Xanthophyceae</taxon>
        <taxon>Tribonematales</taxon>
        <taxon>Tribonemataceae</taxon>
        <taxon>Tribonema</taxon>
    </lineage>
</organism>
<dbReference type="OrthoDB" id="509720at2759"/>
<feature type="non-terminal residue" evidence="1">
    <location>
        <position position="1"/>
    </location>
</feature>
<comment type="caution">
    <text evidence="1">The sequence shown here is derived from an EMBL/GenBank/DDBJ whole genome shotgun (WGS) entry which is preliminary data.</text>
</comment>
<dbReference type="Proteomes" id="UP000664859">
    <property type="component" value="Unassembled WGS sequence"/>
</dbReference>
<evidence type="ECO:0000313" key="2">
    <source>
        <dbReference type="Proteomes" id="UP000664859"/>
    </source>
</evidence>
<reference evidence="1" key="1">
    <citation type="submission" date="2021-02" db="EMBL/GenBank/DDBJ databases">
        <title>First Annotated Genome of the Yellow-green Alga Tribonema minus.</title>
        <authorList>
            <person name="Mahan K.M."/>
        </authorList>
    </citation>
    <scope>NUCLEOTIDE SEQUENCE</scope>
    <source>
        <strain evidence="1">UTEX B ZZ1240</strain>
    </source>
</reference>
<name>A0A835ZK11_9STRA</name>
<proteinExistence type="predicted"/>
<feature type="non-terminal residue" evidence="1">
    <location>
        <position position="70"/>
    </location>
</feature>